<evidence type="ECO:0000313" key="2">
    <source>
        <dbReference type="EMBL" id="KAG8595906.1"/>
    </source>
</evidence>
<accession>A0AAV7DH09</accession>
<protein>
    <submittedName>
        <fullName evidence="2">Uncharacterized protein</fullName>
    </submittedName>
</protein>
<dbReference type="PRINTS" id="PR01217">
    <property type="entry name" value="PRICHEXTENSN"/>
</dbReference>
<gene>
    <name evidence="2" type="ORF">GDO81_001669</name>
</gene>
<feature type="compositionally biased region" description="Pro residues" evidence="1">
    <location>
        <begin position="226"/>
        <end position="246"/>
    </location>
</feature>
<dbReference type="AlphaFoldDB" id="A0AAV7DH09"/>
<dbReference type="Proteomes" id="UP000824782">
    <property type="component" value="Unassembled WGS sequence"/>
</dbReference>
<feature type="region of interest" description="Disordered" evidence="1">
    <location>
        <begin position="1"/>
        <end position="20"/>
    </location>
</feature>
<comment type="caution">
    <text evidence="2">The sequence shown here is derived from an EMBL/GenBank/DDBJ whole genome shotgun (WGS) entry which is preliminary data.</text>
</comment>
<evidence type="ECO:0000313" key="3">
    <source>
        <dbReference type="Proteomes" id="UP000824782"/>
    </source>
</evidence>
<proteinExistence type="predicted"/>
<feature type="compositionally biased region" description="Pro residues" evidence="1">
    <location>
        <begin position="160"/>
        <end position="170"/>
    </location>
</feature>
<feature type="region of interest" description="Disordered" evidence="1">
    <location>
        <begin position="28"/>
        <end position="258"/>
    </location>
</feature>
<reference evidence="2" key="1">
    <citation type="thesis" date="2020" institute="ProQuest LLC" country="789 East Eisenhower Parkway, Ann Arbor, MI, USA">
        <title>Comparative Genomics and Chromosome Evolution.</title>
        <authorList>
            <person name="Mudd A.B."/>
        </authorList>
    </citation>
    <scope>NUCLEOTIDE SEQUENCE</scope>
    <source>
        <strain evidence="2">237g6f4</strain>
        <tissue evidence="2">Blood</tissue>
    </source>
</reference>
<keyword evidence="3" id="KW-1185">Reference proteome</keyword>
<name>A0AAV7DH09_ENGPU</name>
<evidence type="ECO:0000256" key="1">
    <source>
        <dbReference type="SAM" id="MobiDB-lite"/>
    </source>
</evidence>
<dbReference type="EMBL" id="WNYA01000001">
    <property type="protein sequence ID" value="KAG8595906.1"/>
    <property type="molecule type" value="Genomic_DNA"/>
</dbReference>
<sequence>MLSPRGLLTGSLPRGPELLQRACPRTTFTTSTESPCSLCPPHLSAPPGTSYAPTPPRPSAPWPSHPPPCPLHPPALPCNPPPPPSSCRTVQSCSHLPLLPPEHLTFSRPPLHAPHPPRKTSARPPLPRLRAPHPRDGNIQPFLPASPALPPRPAGTVQPSSPPAPPPPATPEIQRPPLRPPPPPRRHSEPSSAIPPPPPRRNILLSSAHRAPTRAPQSHRTFSRHPPSPNPPPPPATFCRPPPTPRAPTTTRLASSPP</sequence>
<organism evidence="2 3">
    <name type="scientific">Engystomops pustulosus</name>
    <name type="common">Tungara frog</name>
    <name type="synonym">Physalaemus pustulosus</name>
    <dbReference type="NCBI Taxonomy" id="76066"/>
    <lineage>
        <taxon>Eukaryota</taxon>
        <taxon>Metazoa</taxon>
        <taxon>Chordata</taxon>
        <taxon>Craniata</taxon>
        <taxon>Vertebrata</taxon>
        <taxon>Euteleostomi</taxon>
        <taxon>Amphibia</taxon>
        <taxon>Batrachia</taxon>
        <taxon>Anura</taxon>
        <taxon>Neobatrachia</taxon>
        <taxon>Hyloidea</taxon>
        <taxon>Leptodactylidae</taxon>
        <taxon>Leiuperinae</taxon>
        <taxon>Engystomops</taxon>
    </lineage>
</organism>
<feature type="compositionally biased region" description="Pro residues" evidence="1">
    <location>
        <begin position="53"/>
        <end position="85"/>
    </location>
</feature>